<evidence type="ECO:0000313" key="2">
    <source>
        <dbReference type="EMBL" id="CAE0052528.1"/>
    </source>
</evidence>
<accession>A0A7S2ZW01</accession>
<protein>
    <recommendedName>
        <fullName evidence="3">Amidohydrolase 3 domain-containing protein</fullName>
    </recommendedName>
</protein>
<dbReference type="InterPro" id="IPR023100">
    <property type="entry name" value="D-aminoacylase_insert_dom_sf"/>
</dbReference>
<dbReference type="PANTHER" id="PTHR11647:SF1">
    <property type="entry name" value="COLLAPSIN RESPONSE MEDIATOR PROTEIN"/>
    <property type="match status" value="1"/>
</dbReference>
<dbReference type="AlphaFoldDB" id="A0A7S2ZW01"/>
<dbReference type="InterPro" id="IPR011059">
    <property type="entry name" value="Metal-dep_hydrolase_composite"/>
</dbReference>
<organism evidence="2">
    <name type="scientific">Rhodosorus marinus</name>
    <dbReference type="NCBI Taxonomy" id="101924"/>
    <lineage>
        <taxon>Eukaryota</taxon>
        <taxon>Rhodophyta</taxon>
        <taxon>Stylonematophyceae</taxon>
        <taxon>Stylonematales</taxon>
        <taxon>Stylonemataceae</taxon>
        <taxon>Rhodosorus</taxon>
    </lineage>
</organism>
<dbReference type="SUPFAM" id="SSF51338">
    <property type="entry name" value="Composite domain of metallo-dependent hydrolases"/>
    <property type="match status" value="1"/>
</dbReference>
<dbReference type="GO" id="GO:0005829">
    <property type="term" value="C:cytosol"/>
    <property type="evidence" value="ECO:0007669"/>
    <property type="project" value="TreeGrafter"/>
</dbReference>
<dbReference type="EMBL" id="HBHW01026487">
    <property type="protein sequence ID" value="CAE0052528.1"/>
    <property type="molecule type" value="Transcribed_RNA"/>
</dbReference>
<dbReference type="InterPro" id="IPR050378">
    <property type="entry name" value="Metallo-dep_Hydrolases_sf"/>
</dbReference>
<evidence type="ECO:0000256" key="1">
    <source>
        <dbReference type="ARBA" id="ARBA00008829"/>
    </source>
</evidence>
<evidence type="ECO:0008006" key="3">
    <source>
        <dbReference type="Google" id="ProtNLM"/>
    </source>
</evidence>
<sequence length="493" mass="53585">MYDLVIANGRVMDPETLFDSVANVGVLDGQIATISKDALDGKDTIDATGLVVAPGFVDGHSHSSNDRFGVKKGLQDGRTTQLDLEAGAWPIDAYYDRMEGRAQANYGATVGHLLIRDDLFSKIVASTGNLFLEVWKSKGEWSVRTATSDEVDTIVNLAESGLKAGALGIGTPVGYAVSGVSAYEMNRVWTLAGKYKSFATVHGRFSSKALPTEGVLGIMEAIGNARTSGAGLIVHHYHAQVLSQVSEMAKIVDDANASGAKFILEVYPYTFGSSIMMADYLHPDNYQNRMGHTYEDITLVRTMKPLTKEIYEREMRENPGATILFEHCREEDMVKALAWPTVCIGSDSVPYIDSNGSHDEEGVTTVPYDTPDEEAHGHPRSAGSYAKVFRYAREQKIMPLMTAVSKTSYLLCKFLEDNGVPQMAKKGRIQVGCDADITIFDPDTIRDNATRENGAAASSGIPHVIVNGTPIVRNSTIVEGVYPGRAIRKPIME</sequence>
<dbReference type="Gene3D" id="3.30.1490.130">
    <property type="entry name" value="D-aminoacylase. Domain 3"/>
    <property type="match status" value="1"/>
</dbReference>
<dbReference type="PANTHER" id="PTHR11647">
    <property type="entry name" value="HYDRANTOINASE/DIHYDROPYRIMIDINASE FAMILY MEMBER"/>
    <property type="match status" value="1"/>
</dbReference>
<dbReference type="GO" id="GO:0016811">
    <property type="term" value="F:hydrolase activity, acting on carbon-nitrogen (but not peptide) bonds, in linear amides"/>
    <property type="evidence" value="ECO:0007669"/>
    <property type="project" value="InterPro"/>
</dbReference>
<dbReference type="Gene3D" id="3.20.20.140">
    <property type="entry name" value="Metal-dependent hydrolases"/>
    <property type="match status" value="1"/>
</dbReference>
<dbReference type="SUPFAM" id="SSF51556">
    <property type="entry name" value="Metallo-dependent hydrolases"/>
    <property type="match status" value="1"/>
</dbReference>
<dbReference type="GO" id="GO:0016812">
    <property type="term" value="F:hydrolase activity, acting on carbon-nitrogen (but not peptide) bonds, in cyclic amides"/>
    <property type="evidence" value="ECO:0007669"/>
    <property type="project" value="TreeGrafter"/>
</dbReference>
<reference evidence="2" key="1">
    <citation type="submission" date="2021-01" db="EMBL/GenBank/DDBJ databases">
        <authorList>
            <person name="Corre E."/>
            <person name="Pelletier E."/>
            <person name="Niang G."/>
            <person name="Scheremetjew M."/>
            <person name="Finn R."/>
            <person name="Kale V."/>
            <person name="Holt S."/>
            <person name="Cochrane G."/>
            <person name="Meng A."/>
            <person name="Brown T."/>
            <person name="Cohen L."/>
        </authorList>
    </citation>
    <scope>NUCLEOTIDE SEQUENCE</scope>
    <source>
        <strain evidence="2">CCMP 769</strain>
    </source>
</reference>
<gene>
    <name evidence="2" type="ORF">RMAR00112_LOCUS20555</name>
</gene>
<proteinExistence type="inferred from homology"/>
<comment type="similarity">
    <text evidence="1">Belongs to the metallo-dependent hydrolases superfamily. Hydantoinase/dihydropyrimidinase family.</text>
</comment>
<dbReference type="InterPro" id="IPR032466">
    <property type="entry name" value="Metal_Hydrolase"/>
</dbReference>
<dbReference type="Gene3D" id="2.30.40.10">
    <property type="entry name" value="Urease, subunit C, domain 1"/>
    <property type="match status" value="1"/>
</dbReference>
<name>A0A7S2ZW01_9RHOD</name>
<dbReference type="NCBIfam" id="NF006560">
    <property type="entry name" value="PRK09061.1"/>
    <property type="match status" value="1"/>
</dbReference>